<evidence type="ECO:0000256" key="1">
    <source>
        <dbReference type="SAM" id="SignalP"/>
    </source>
</evidence>
<protein>
    <submittedName>
        <fullName evidence="3">DUF255 domain-containing protein</fullName>
    </submittedName>
</protein>
<evidence type="ECO:0000259" key="2">
    <source>
        <dbReference type="Pfam" id="PF03190"/>
    </source>
</evidence>
<feature type="chain" id="PRO_5046578807" evidence="1">
    <location>
        <begin position="20"/>
        <end position="424"/>
    </location>
</feature>
<evidence type="ECO:0000313" key="4">
    <source>
        <dbReference type="Proteomes" id="UP000646484"/>
    </source>
</evidence>
<dbReference type="EMBL" id="JACOOH010000007">
    <property type="protein sequence ID" value="MBC5622684.1"/>
    <property type="molecule type" value="Genomic_DNA"/>
</dbReference>
<dbReference type="RefSeq" id="WP_186977498.1">
    <property type="nucleotide sequence ID" value="NZ_JACOOH010000007.1"/>
</dbReference>
<feature type="domain" description="Spermatogenesis-associated protein 20-like TRX" evidence="2">
    <location>
        <begin position="33"/>
        <end position="95"/>
    </location>
</feature>
<dbReference type="InterPro" id="IPR004879">
    <property type="entry name" value="Ssp411-like_TRX"/>
</dbReference>
<feature type="signal peptide" evidence="1">
    <location>
        <begin position="1"/>
        <end position="19"/>
    </location>
</feature>
<keyword evidence="1" id="KW-0732">Signal</keyword>
<dbReference type="Pfam" id="PF03190">
    <property type="entry name" value="Thioredox_DsbH"/>
    <property type="match status" value="1"/>
</dbReference>
<keyword evidence="4" id="KW-1185">Reference proteome</keyword>
<reference evidence="3 4" key="1">
    <citation type="submission" date="2020-08" db="EMBL/GenBank/DDBJ databases">
        <title>Genome public.</title>
        <authorList>
            <person name="Liu C."/>
            <person name="Sun Q."/>
        </authorList>
    </citation>
    <scope>NUCLEOTIDE SEQUENCE [LARGE SCALE GENOMIC DNA]</scope>
    <source>
        <strain evidence="3 4">NSJ-56</strain>
    </source>
</reference>
<gene>
    <name evidence="3" type="ORF">H8S64_16450</name>
</gene>
<sequence>MKLIIIIALVLCMPGLTRAQEQGIRFDKSMSWREVVEKATRENKYIYVDVMATWCGPCQAMVKNIFPQKEVGDFYNEHFICVKLQTDKTAKDDEYVKAWHKEVNDICTKAKIKVLPTSLYYNPQGELVHIIPGGMPDAGRFVEAGKIALDENRQIFTCLKKYEAGERDVEFLYELSVNFLMLGDKVMARKVGNTFWQTITPEERLLDKGIRYAADFFESVDDAMLPLFMDHPERVDAVLGKGVADQKVIRAIEAKYINPLMKDSVNIPDWDGLYRELTERYPKKQESIRKMLLNRKLGYGQRYHNDGLCAAALKELLPICWEEGSEVLIPNYAYELGRKAQDKEAGKIALEWLERTLDETNAYQLLNYADILFLNKQKGKGLKCVNTALKLTEEGSKLHERAMEMKKKNAREMKFLKQVMNEIN</sequence>
<accession>A0ABR7D4G2</accession>
<organism evidence="3 4">
    <name type="scientific">Butyricimonas hominis</name>
    <dbReference type="NCBI Taxonomy" id="2763032"/>
    <lineage>
        <taxon>Bacteria</taxon>
        <taxon>Pseudomonadati</taxon>
        <taxon>Bacteroidota</taxon>
        <taxon>Bacteroidia</taxon>
        <taxon>Bacteroidales</taxon>
        <taxon>Odoribacteraceae</taxon>
        <taxon>Butyricimonas</taxon>
    </lineage>
</organism>
<name>A0ABR7D4G2_9BACT</name>
<dbReference type="SUPFAM" id="SSF52833">
    <property type="entry name" value="Thioredoxin-like"/>
    <property type="match status" value="1"/>
</dbReference>
<comment type="caution">
    <text evidence="3">The sequence shown here is derived from an EMBL/GenBank/DDBJ whole genome shotgun (WGS) entry which is preliminary data.</text>
</comment>
<dbReference type="InterPro" id="IPR036249">
    <property type="entry name" value="Thioredoxin-like_sf"/>
</dbReference>
<dbReference type="Gene3D" id="3.40.30.10">
    <property type="entry name" value="Glutaredoxin"/>
    <property type="match status" value="1"/>
</dbReference>
<proteinExistence type="predicted"/>
<dbReference type="Proteomes" id="UP000646484">
    <property type="component" value="Unassembled WGS sequence"/>
</dbReference>
<evidence type="ECO:0000313" key="3">
    <source>
        <dbReference type="EMBL" id="MBC5622684.1"/>
    </source>
</evidence>